<organism evidence="2 3">
    <name type="scientific">Corchorus olitorius</name>
    <dbReference type="NCBI Taxonomy" id="93759"/>
    <lineage>
        <taxon>Eukaryota</taxon>
        <taxon>Viridiplantae</taxon>
        <taxon>Streptophyta</taxon>
        <taxon>Embryophyta</taxon>
        <taxon>Tracheophyta</taxon>
        <taxon>Spermatophyta</taxon>
        <taxon>Magnoliopsida</taxon>
        <taxon>eudicotyledons</taxon>
        <taxon>Gunneridae</taxon>
        <taxon>Pentapetalae</taxon>
        <taxon>rosids</taxon>
        <taxon>malvids</taxon>
        <taxon>Malvales</taxon>
        <taxon>Malvaceae</taxon>
        <taxon>Grewioideae</taxon>
        <taxon>Apeibeae</taxon>
        <taxon>Corchorus</taxon>
    </lineage>
</organism>
<name>A0A1R3L3K4_9ROSI</name>
<feature type="non-terminal residue" evidence="2">
    <location>
        <position position="95"/>
    </location>
</feature>
<evidence type="ECO:0000313" key="3">
    <source>
        <dbReference type="Proteomes" id="UP000187203"/>
    </source>
</evidence>
<reference evidence="3" key="1">
    <citation type="submission" date="2013-09" db="EMBL/GenBank/DDBJ databases">
        <title>Corchorus olitorius genome sequencing.</title>
        <authorList>
            <person name="Alam M."/>
            <person name="Haque M.S."/>
            <person name="Islam M.S."/>
            <person name="Emdad E.M."/>
            <person name="Islam M.M."/>
            <person name="Ahmed B."/>
            <person name="Halim A."/>
            <person name="Hossen Q.M.M."/>
            <person name="Hossain M.Z."/>
            <person name="Ahmed R."/>
            <person name="Khan M.M."/>
            <person name="Islam R."/>
            <person name="Rashid M.M."/>
            <person name="Khan S.A."/>
            <person name="Rahman M.S."/>
            <person name="Alam M."/>
            <person name="Yahiya A.S."/>
            <person name="Khan M.S."/>
            <person name="Azam M.S."/>
            <person name="Haque T."/>
            <person name="Lashkar M.Z.H."/>
            <person name="Akhand A.I."/>
            <person name="Morshed G."/>
            <person name="Roy S."/>
            <person name="Uddin K.S."/>
            <person name="Rabeya T."/>
            <person name="Hossain A.S."/>
            <person name="Chowdhury A."/>
            <person name="Snigdha A.R."/>
            <person name="Mortoza M.S."/>
            <person name="Matin S.A."/>
            <person name="Hoque S.M.E."/>
            <person name="Islam M.K."/>
            <person name="Roy D.K."/>
            <person name="Haider R."/>
            <person name="Moosa M.M."/>
            <person name="Elias S.M."/>
            <person name="Hasan A.M."/>
            <person name="Jahan S."/>
            <person name="Shafiuddin M."/>
            <person name="Mahmood N."/>
            <person name="Shommy N.S."/>
        </authorList>
    </citation>
    <scope>NUCLEOTIDE SEQUENCE [LARGE SCALE GENOMIC DNA]</scope>
    <source>
        <strain evidence="3">cv. O-4</strain>
    </source>
</reference>
<evidence type="ECO:0000256" key="1">
    <source>
        <dbReference type="SAM" id="MobiDB-lite"/>
    </source>
</evidence>
<accession>A0A1R3L3K4</accession>
<protein>
    <submittedName>
        <fullName evidence="2">Uncharacterized protein</fullName>
    </submittedName>
</protein>
<dbReference type="Proteomes" id="UP000187203">
    <property type="component" value="Unassembled WGS sequence"/>
</dbReference>
<gene>
    <name evidence="2" type="ORF">COLO4_00790</name>
</gene>
<evidence type="ECO:0000313" key="2">
    <source>
        <dbReference type="EMBL" id="OMP13860.1"/>
    </source>
</evidence>
<feature type="region of interest" description="Disordered" evidence="1">
    <location>
        <begin position="1"/>
        <end position="23"/>
    </location>
</feature>
<comment type="caution">
    <text evidence="2">The sequence shown here is derived from an EMBL/GenBank/DDBJ whole genome shotgun (WGS) entry which is preliminary data.</text>
</comment>
<sequence length="95" mass="10441">MCAPRRGNQIARQTNAGPHQADGIDLAFEGNAFTTEVVANPRPQFGVVDQPVVKAWRAASEAGGRQQKKRGGRQYRQEYPQHPQCDAEPADGQQQ</sequence>
<keyword evidence="3" id="KW-1185">Reference proteome</keyword>
<dbReference type="AlphaFoldDB" id="A0A1R3L3K4"/>
<proteinExistence type="predicted"/>
<feature type="region of interest" description="Disordered" evidence="1">
    <location>
        <begin position="59"/>
        <end position="95"/>
    </location>
</feature>
<dbReference type="EMBL" id="AWUE01003036">
    <property type="protein sequence ID" value="OMP13860.1"/>
    <property type="molecule type" value="Genomic_DNA"/>
</dbReference>